<comment type="caution">
    <text evidence="1">The sequence shown here is derived from an EMBL/GenBank/DDBJ whole genome shotgun (WGS) entry which is preliminary data.</text>
</comment>
<feature type="non-terminal residue" evidence="1">
    <location>
        <position position="74"/>
    </location>
</feature>
<evidence type="ECO:0000313" key="2">
    <source>
        <dbReference type="Proteomes" id="UP001176961"/>
    </source>
</evidence>
<proteinExistence type="predicted"/>
<reference evidence="1" key="1">
    <citation type="submission" date="2023-07" db="EMBL/GenBank/DDBJ databases">
        <authorList>
            <consortium name="CYATHOMIX"/>
        </authorList>
    </citation>
    <scope>NUCLEOTIDE SEQUENCE</scope>
    <source>
        <strain evidence="1">N/A</strain>
    </source>
</reference>
<protein>
    <submittedName>
        <fullName evidence="1">Uncharacterized protein</fullName>
    </submittedName>
</protein>
<sequence>RKFVQPSEHSYSNRKDHQLVPRCSSFDERLHCLDMPMGCSKKQRSSILNGNRLQTEYTTRYDGSAPIRIKSDAT</sequence>
<dbReference type="Proteomes" id="UP001176961">
    <property type="component" value="Unassembled WGS sequence"/>
</dbReference>
<dbReference type="EMBL" id="CATQJL010000326">
    <property type="protein sequence ID" value="CAJ0608866.1"/>
    <property type="molecule type" value="Genomic_DNA"/>
</dbReference>
<gene>
    <name evidence="1" type="ORF">CYNAS_LOCUS20849</name>
</gene>
<dbReference type="AlphaFoldDB" id="A0AA36HDR5"/>
<evidence type="ECO:0000313" key="1">
    <source>
        <dbReference type="EMBL" id="CAJ0608866.1"/>
    </source>
</evidence>
<organism evidence="1 2">
    <name type="scientific">Cylicocyclus nassatus</name>
    <name type="common">Nematode worm</name>
    <dbReference type="NCBI Taxonomy" id="53992"/>
    <lineage>
        <taxon>Eukaryota</taxon>
        <taxon>Metazoa</taxon>
        <taxon>Ecdysozoa</taxon>
        <taxon>Nematoda</taxon>
        <taxon>Chromadorea</taxon>
        <taxon>Rhabditida</taxon>
        <taxon>Rhabditina</taxon>
        <taxon>Rhabditomorpha</taxon>
        <taxon>Strongyloidea</taxon>
        <taxon>Strongylidae</taxon>
        <taxon>Cylicocyclus</taxon>
    </lineage>
</organism>
<keyword evidence="2" id="KW-1185">Reference proteome</keyword>
<name>A0AA36HDR5_CYLNA</name>
<accession>A0AA36HDR5</accession>